<evidence type="ECO:0000256" key="9">
    <source>
        <dbReference type="PROSITE-ProRule" id="PRU00196"/>
    </source>
</evidence>
<dbReference type="GeneID" id="109476450"/>
<evidence type="ECO:0000256" key="5">
    <source>
        <dbReference type="ARBA" id="ARBA00022989"/>
    </source>
</evidence>
<dbReference type="SUPFAM" id="SSF56487">
    <property type="entry name" value="SRCR-like"/>
    <property type="match status" value="3"/>
</dbReference>
<organism evidence="11 12">
    <name type="scientific">Branchiostoma belcheri</name>
    <name type="common">Amphioxus</name>
    <dbReference type="NCBI Taxonomy" id="7741"/>
    <lineage>
        <taxon>Eukaryota</taxon>
        <taxon>Metazoa</taxon>
        <taxon>Chordata</taxon>
        <taxon>Cephalochordata</taxon>
        <taxon>Leptocardii</taxon>
        <taxon>Amphioxiformes</taxon>
        <taxon>Branchiostomatidae</taxon>
        <taxon>Branchiostoma</taxon>
    </lineage>
</organism>
<dbReference type="PROSITE" id="PS50287">
    <property type="entry name" value="SRCR_2"/>
    <property type="match status" value="3"/>
</dbReference>
<comment type="caution">
    <text evidence="9">Lacks conserved residue(s) required for the propagation of feature annotation.</text>
</comment>
<name>A0A6P4YU44_BRABE</name>
<accession>A0A6P4YU44</accession>
<reference evidence="12" key="1">
    <citation type="submission" date="2025-08" db="UniProtKB">
        <authorList>
            <consortium name="RefSeq"/>
        </authorList>
    </citation>
    <scope>IDENTIFICATION</scope>
    <source>
        <tissue evidence="12">Gonad</tissue>
    </source>
</reference>
<evidence type="ECO:0000256" key="3">
    <source>
        <dbReference type="ARBA" id="ARBA00022729"/>
    </source>
</evidence>
<dbReference type="SMART" id="SM00202">
    <property type="entry name" value="SR"/>
    <property type="match status" value="3"/>
</dbReference>
<feature type="disulfide bond" evidence="9">
    <location>
        <begin position="800"/>
        <end position="810"/>
    </location>
</feature>
<dbReference type="InterPro" id="IPR011050">
    <property type="entry name" value="Pectin_lyase_fold/virulence"/>
</dbReference>
<gene>
    <name evidence="12" type="primary">LOC109476450</name>
</gene>
<evidence type="ECO:0000256" key="2">
    <source>
        <dbReference type="ARBA" id="ARBA00022692"/>
    </source>
</evidence>
<comment type="subcellular location">
    <subcellularLocation>
        <location evidence="1">Membrane</location>
        <topology evidence="1">Single-pass membrane protein</topology>
    </subcellularLocation>
</comment>
<dbReference type="InterPro" id="IPR036772">
    <property type="entry name" value="SRCR-like_dom_sf"/>
</dbReference>
<protein>
    <submittedName>
        <fullName evidence="12">Protein bark beetle-like</fullName>
    </submittedName>
</protein>
<feature type="domain" description="SRCR" evidence="10">
    <location>
        <begin position="736"/>
        <end position="831"/>
    </location>
</feature>
<keyword evidence="4" id="KW-0677">Repeat</keyword>
<feature type="disulfide bond" evidence="9">
    <location>
        <begin position="1678"/>
        <end position="1688"/>
    </location>
</feature>
<keyword evidence="7 9" id="KW-1015">Disulfide bond</keyword>
<feature type="domain" description="SRCR" evidence="10">
    <location>
        <begin position="1604"/>
        <end position="1711"/>
    </location>
</feature>
<dbReference type="Proteomes" id="UP000515135">
    <property type="component" value="Unplaced"/>
</dbReference>
<keyword evidence="5" id="KW-1133">Transmembrane helix</keyword>
<dbReference type="Gene3D" id="3.10.250.10">
    <property type="entry name" value="SRCR-like domain"/>
    <property type="match status" value="3"/>
</dbReference>
<keyword evidence="6" id="KW-0472">Membrane</keyword>
<evidence type="ECO:0000256" key="6">
    <source>
        <dbReference type="ARBA" id="ARBA00023136"/>
    </source>
</evidence>
<proteinExistence type="predicted"/>
<dbReference type="RefSeq" id="XP_019632940.1">
    <property type="nucleotide sequence ID" value="XM_019777381.1"/>
</dbReference>
<dbReference type="FunFam" id="3.10.250.10:FF:000016">
    <property type="entry name" value="Scavenger receptor cysteine-rich protein type 12"/>
    <property type="match status" value="1"/>
</dbReference>
<dbReference type="GO" id="GO:0045217">
    <property type="term" value="P:cell-cell junction maintenance"/>
    <property type="evidence" value="ECO:0007669"/>
    <property type="project" value="TreeGrafter"/>
</dbReference>
<dbReference type="InterPro" id="IPR001190">
    <property type="entry name" value="SRCR"/>
</dbReference>
<dbReference type="OrthoDB" id="536948at2759"/>
<keyword evidence="2" id="KW-0812">Transmembrane</keyword>
<dbReference type="InterPro" id="IPR012334">
    <property type="entry name" value="Pectin_lyas_fold"/>
</dbReference>
<dbReference type="SMART" id="SM00710">
    <property type="entry name" value="PbH1"/>
    <property type="match status" value="22"/>
</dbReference>
<dbReference type="Gene3D" id="2.160.20.10">
    <property type="entry name" value="Single-stranded right-handed beta-helix, Pectin lyase-like"/>
    <property type="match status" value="3"/>
</dbReference>
<evidence type="ECO:0000259" key="10">
    <source>
        <dbReference type="PROSITE" id="PS50287"/>
    </source>
</evidence>
<feature type="non-terminal residue" evidence="12">
    <location>
        <position position="2137"/>
    </location>
</feature>
<keyword evidence="8" id="KW-0325">Glycoprotein</keyword>
<evidence type="ECO:0000313" key="11">
    <source>
        <dbReference type="Proteomes" id="UP000515135"/>
    </source>
</evidence>
<dbReference type="GO" id="GO:0016020">
    <property type="term" value="C:membrane"/>
    <property type="evidence" value="ECO:0007669"/>
    <property type="project" value="UniProtKB-SubCell"/>
</dbReference>
<dbReference type="Pfam" id="PF00530">
    <property type="entry name" value="SRCR"/>
    <property type="match status" value="3"/>
</dbReference>
<dbReference type="PANTHER" id="PTHR47653:SF1">
    <property type="entry name" value="DELETED IN MALIGNANT BRAIN TUMORS 1 PROTEIN"/>
    <property type="match status" value="1"/>
</dbReference>
<evidence type="ECO:0000256" key="4">
    <source>
        <dbReference type="ARBA" id="ARBA00022737"/>
    </source>
</evidence>
<dbReference type="KEGG" id="bbel:109476450"/>
<evidence type="ECO:0000313" key="12">
    <source>
        <dbReference type="RefSeq" id="XP_019632940.1"/>
    </source>
</evidence>
<dbReference type="InterPro" id="IPR053243">
    <property type="entry name" value="SJ_maturation_regulator"/>
</dbReference>
<evidence type="ECO:0000256" key="1">
    <source>
        <dbReference type="ARBA" id="ARBA00004167"/>
    </source>
</evidence>
<sequence length="2137" mass="235193">MSGSPYNVTDEIILGEAATLTIEPGVRLLFPEGVGMSVWGRLIAIGTQEHRIVFDRKRNPPDDQANNVTRDHNIRLLGPTVFEGRVQVQRDGEWGSLCQYYTWRWEGSEANVVCRQLGFATGRVENKYRLGKGRVAVSDLQCLGNENNIYECTHHNFDLPPHRCRQGQNRGDLGVVCEGLNHRENVYWKALDIRTADAAMKSTLKNVDLFYAGGANPDAERAAIISSSVAPLLRNVNIKYSGDAAIRIENSKTPFQIKNCDISENDGIGLIVKNPSADVTIVSSSFSKNFPAGMQVTGGHNNSNLQITDGTFEQNSGAGLMLSDVPMNVDIRQSNFSTNSHHGLSVFTTTQVSLVTDGCHFDNNGLDGFHARYLGVSGNRSHTVLHNGVAEGNDGDGFNLDIEYQEYQNITSPPISDQITIDQSNFTSNKNGSVKITVDNSYEDRFPVVQLSGGVHRDNMATIIEVGGTRAVVTVQDVEFDSSQCGSKPVIHVHGYDKTVNITGDKFVRNVCRRVVLFNTTDVSAAANPLFAESSIFENNEYEPESLAHISDPLNEYCTIEIVGSGDEHTITQNSFLNSPDGLELCSSDDYHQLAVTQIRAEKNWWGTTDIDSIREKIFDNNDWNSGGLVRFSPYLSSPFGNPIDIVDTENMTASSLGGRLNGTLRLTSSDSPVTLTRDLTILPDSVLIVDAGVEVRVHERVGILNLGKLQLEGLPSSPITFDVVRKTVSNRTIPVRLTGGTNSGEGRLEVQYSGQWLSVCHDWYSEFATIACKQLGLGSYKSETYSYDSSIRNWLTIRCDGSEDNIGECSLYHTSRCGGNSYRYLRLMCDSTVGWGGIVSLSNQKFEQHNINLFHVGHLHAHKASGLLIHGSSTSKFDINNVVMDQLVGTSSGIEYVDLQPSQHVTLQNITLVNSGSKDGNGIHVNNVQSAPWWKLERNVQAIRLFSVEPMCRRPTLLLLKEGQPQWIVNRVRKRVRLRCVRNVKAPEGYHIRVTVTQAYFSHPPSRNSLAIYESLALNETNEIATLHWGKEVYQFRNPLVFTSAGSTITLLLQASSSQDASFLAKFDVVRKGDDVSGLETPASLDIIDLTTRNFRYGIQVSQGVTNIHIDRSTLSSCVYGLYVVGEAEGNISVESTVVIHSSEGIHIWSLLGSVTLSNVSVVNNAYSGIYMESISGTVNMNGIVSHSNNGVGIGISYILNGTVDMKNIISHSDDGRGIYLQSIEERALLTDVVALGYGAYGAGININHYGQHAKYIMVNVTCQDSQGKGLSINVYSEARVEIHNSHVQGNDQGGIVAHFKNTQSSLFSALILHNSEIISNKRFALYVTGKETSLDIANSTISYNSCPYQPAVGFEGETNDVNVTNNLFVGNNARETLSILFEDNLQENIIFNMVGNVFRDNIYDTSQTDGNVQYGQHPDLTSCTVEIGGYKSYYYLRHNMLDNPDMNYTMCSRVSTTSPDEPIDARYNWWGTAAETEIQEKIHDFDDWNDRAAVEYFPTTSTGPDLSSPPADSSSRDVTMATDNIGGRLYHSLHLQKDGGPYTFKADLTVLKNASLTIDPGSTIKIHPCLGLLNLGSLVAHGTRTEPINFELTDVPVHQPQVRLVGGWFPWEGRVEVFYNGEWGTCMWGGTPRDSQDANVVCRELGYGPSTVYSTYSFGQGSGPVWIGRYNSRPDCTGNEMSIFNCLRGPPGNVYSGCTHRYDVGIRCKMNTHVSPRPTCRMKKWGGITSKYATTEVLTNLKFTNTGNLHGRSHAAISIEDKQGTTNISHIEISECVGTGIQLLAIGGKTTQSVKNVNISGCNGYAGVSLTGRKSRVLLSTNIRITDSIFTAGSFELTPHTRSITNCLANPESIMRLCAEEPDQQLNNDMCFVQTGRTGSTCYKHLYGGVGFTVELTVSFVQFHSYSSRLRVFADRSLSQQIGQVTRSDNGKTYIRFVSQTMMSLQYISYYWDSNEIFGEVSFYNETDVAGPSKYIIENSMVDNTKGTVINVTAANGAIFDIQRNVFLHNQPHTDDNDQAVIRSVLVDSNISVRNNYMANNLITSLSIDLTNQKRGNITVLDNLFFRNTAKTTIIVTGASSSSTQQPVLIDNNVFSSNDVGKKYTLVVSGRDVQLHGNVLTNPANDAELATSDRT</sequence>
<keyword evidence="3" id="KW-0732">Signal</keyword>
<dbReference type="SUPFAM" id="SSF51126">
    <property type="entry name" value="Pectin lyase-like"/>
    <property type="match status" value="4"/>
</dbReference>
<feature type="disulfide bond" evidence="9">
    <location>
        <begin position="142"/>
        <end position="152"/>
    </location>
</feature>
<evidence type="ECO:0000256" key="7">
    <source>
        <dbReference type="ARBA" id="ARBA00023157"/>
    </source>
</evidence>
<dbReference type="InterPro" id="IPR006626">
    <property type="entry name" value="PbH1"/>
</dbReference>
<dbReference type="PRINTS" id="PR00258">
    <property type="entry name" value="SPERACTRCPTR"/>
</dbReference>
<feature type="domain" description="SRCR" evidence="10">
    <location>
        <begin position="74"/>
        <end position="178"/>
    </location>
</feature>
<dbReference type="InterPro" id="IPR039448">
    <property type="entry name" value="Beta_helix"/>
</dbReference>
<evidence type="ECO:0000256" key="8">
    <source>
        <dbReference type="ARBA" id="ARBA00023180"/>
    </source>
</evidence>
<keyword evidence="11" id="KW-1185">Reference proteome</keyword>
<dbReference type="PANTHER" id="PTHR47653">
    <property type="entry name" value="PROTEIN BARK BEETLE"/>
    <property type="match status" value="1"/>
</dbReference>
<dbReference type="Pfam" id="PF13229">
    <property type="entry name" value="Beta_helix"/>
    <property type="match status" value="1"/>
</dbReference>